<protein>
    <submittedName>
        <fullName evidence="1">Uncharacterized protein</fullName>
    </submittedName>
</protein>
<evidence type="ECO:0000313" key="1">
    <source>
        <dbReference type="EMBL" id="SVD01700.1"/>
    </source>
</evidence>
<sequence>MDCQPDYLVGTSLFRFWGSSQSPWFMAAMGSEGDGVIYAI</sequence>
<name>A0A382RW62_9ZZZZ</name>
<gene>
    <name evidence="1" type="ORF">METZ01_LOCUS354554</name>
</gene>
<dbReference type="EMBL" id="UINC01124506">
    <property type="protein sequence ID" value="SVD01700.1"/>
    <property type="molecule type" value="Genomic_DNA"/>
</dbReference>
<proteinExistence type="predicted"/>
<feature type="non-terminal residue" evidence="1">
    <location>
        <position position="40"/>
    </location>
</feature>
<accession>A0A382RW62</accession>
<reference evidence="1" key="1">
    <citation type="submission" date="2018-05" db="EMBL/GenBank/DDBJ databases">
        <authorList>
            <person name="Lanie J.A."/>
            <person name="Ng W.-L."/>
            <person name="Kazmierczak K.M."/>
            <person name="Andrzejewski T.M."/>
            <person name="Davidsen T.M."/>
            <person name="Wayne K.J."/>
            <person name="Tettelin H."/>
            <person name="Glass J.I."/>
            <person name="Rusch D."/>
            <person name="Podicherti R."/>
            <person name="Tsui H.-C.T."/>
            <person name="Winkler M.E."/>
        </authorList>
    </citation>
    <scope>NUCLEOTIDE SEQUENCE</scope>
</reference>
<organism evidence="1">
    <name type="scientific">marine metagenome</name>
    <dbReference type="NCBI Taxonomy" id="408172"/>
    <lineage>
        <taxon>unclassified sequences</taxon>
        <taxon>metagenomes</taxon>
        <taxon>ecological metagenomes</taxon>
    </lineage>
</organism>
<dbReference type="AlphaFoldDB" id="A0A382RW62"/>